<dbReference type="Pfam" id="PF03999">
    <property type="entry name" value="MAP65_ASE1"/>
    <property type="match status" value="1"/>
</dbReference>
<reference evidence="2 3" key="1">
    <citation type="journal article" date="2022" name="Nat. Ecol. Evol.">
        <title>A masculinizing supergene underlies an exaggerated male reproductive morph in a spider.</title>
        <authorList>
            <person name="Hendrickx F."/>
            <person name="De Corte Z."/>
            <person name="Sonet G."/>
            <person name="Van Belleghem S.M."/>
            <person name="Kostlbacher S."/>
            <person name="Vangestel C."/>
        </authorList>
    </citation>
    <scope>NUCLEOTIDE SEQUENCE [LARGE SCALE GENOMIC DNA]</scope>
    <source>
        <strain evidence="2">W744_W776</strain>
    </source>
</reference>
<accession>A0AAV6UGV0</accession>
<feature type="compositionally biased region" description="Basic residues" evidence="1">
    <location>
        <begin position="167"/>
        <end position="176"/>
    </location>
</feature>
<proteinExistence type="predicted"/>
<organism evidence="2 3">
    <name type="scientific">Oedothorax gibbosus</name>
    <dbReference type="NCBI Taxonomy" id="931172"/>
    <lineage>
        <taxon>Eukaryota</taxon>
        <taxon>Metazoa</taxon>
        <taxon>Ecdysozoa</taxon>
        <taxon>Arthropoda</taxon>
        <taxon>Chelicerata</taxon>
        <taxon>Arachnida</taxon>
        <taxon>Araneae</taxon>
        <taxon>Araneomorphae</taxon>
        <taxon>Entelegynae</taxon>
        <taxon>Araneoidea</taxon>
        <taxon>Linyphiidae</taxon>
        <taxon>Erigoninae</taxon>
        <taxon>Oedothorax</taxon>
    </lineage>
</organism>
<protein>
    <submittedName>
        <fullName evidence="2">Uncharacterized protein</fullName>
    </submittedName>
</protein>
<evidence type="ECO:0000313" key="3">
    <source>
        <dbReference type="Proteomes" id="UP000827092"/>
    </source>
</evidence>
<evidence type="ECO:0000256" key="1">
    <source>
        <dbReference type="SAM" id="MobiDB-lite"/>
    </source>
</evidence>
<dbReference type="AlphaFoldDB" id="A0AAV6UGV0"/>
<dbReference type="Gene3D" id="1.20.58.1520">
    <property type="match status" value="1"/>
</dbReference>
<gene>
    <name evidence="2" type="ORF">JTE90_003884</name>
</gene>
<dbReference type="EMBL" id="JAFNEN010000414">
    <property type="protein sequence ID" value="KAG8183537.1"/>
    <property type="molecule type" value="Genomic_DNA"/>
</dbReference>
<sequence length="197" mass="23535">MSSALNCCSYGIYVKSHRQRERSSTTFQPQSCRMKAHEAEKWKKYQAKADLILKTIERRQQLWEMMVVIENKANDPNRFNNRGGNLLKEEKQRKKVRKDPPALEEEIFRDIDYLKEKDGLDFFYRREDFKTYVANQWSEMFPQKDNKKPLKPKSVLTTIQHHQNPPSRKKTQRQKSSRPICCRPTTTRLVKLRPKSC</sequence>
<feature type="region of interest" description="Disordered" evidence="1">
    <location>
        <begin position="158"/>
        <end position="179"/>
    </location>
</feature>
<evidence type="ECO:0000313" key="2">
    <source>
        <dbReference type="EMBL" id="KAG8183537.1"/>
    </source>
</evidence>
<name>A0AAV6UGV0_9ARAC</name>
<keyword evidence="3" id="KW-1185">Reference proteome</keyword>
<comment type="caution">
    <text evidence="2">The sequence shown here is derived from an EMBL/GenBank/DDBJ whole genome shotgun (WGS) entry which is preliminary data.</text>
</comment>
<dbReference type="Proteomes" id="UP000827092">
    <property type="component" value="Unassembled WGS sequence"/>
</dbReference>